<comment type="caution">
    <text evidence="2">The sequence shown here is derived from an EMBL/GenBank/DDBJ whole genome shotgun (WGS) entry which is preliminary data.</text>
</comment>
<dbReference type="AlphaFoldDB" id="A0AAV9DTD5"/>
<gene>
    <name evidence="2" type="ORF">QJS10_CPB11g01200</name>
</gene>
<keyword evidence="1" id="KW-1133">Transmembrane helix</keyword>
<reference evidence="2" key="2">
    <citation type="submission" date="2023-06" db="EMBL/GenBank/DDBJ databases">
        <authorList>
            <person name="Ma L."/>
            <person name="Liu K.-W."/>
            <person name="Li Z."/>
            <person name="Hsiao Y.-Y."/>
            <person name="Qi Y."/>
            <person name="Fu T."/>
            <person name="Tang G."/>
            <person name="Zhang D."/>
            <person name="Sun W.-H."/>
            <person name="Liu D.-K."/>
            <person name="Li Y."/>
            <person name="Chen G.-Z."/>
            <person name="Liu X.-D."/>
            <person name="Liao X.-Y."/>
            <person name="Jiang Y.-T."/>
            <person name="Yu X."/>
            <person name="Hao Y."/>
            <person name="Huang J."/>
            <person name="Zhao X.-W."/>
            <person name="Ke S."/>
            <person name="Chen Y.-Y."/>
            <person name="Wu W.-L."/>
            <person name="Hsu J.-L."/>
            <person name="Lin Y.-F."/>
            <person name="Huang M.-D."/>
            <person name="Li C.-Y."/>
            <person name="Huang L."/>
            <person name="Wang Z.-W."/>
            <person name="Zhao X."/>
            <person name="Zhong W.-Y."/>
            <person name="Peng D.-H."/>
            <person name="Ahmad S."/>
            <person name="Lan S."/>
            <person name="Zhang J.-S."/>
            <person name="Tsai W.-C."/>
            <person name="Van De Peer Y."/>
            <person name="Liu Z.-J."/>
        </authorList>
    </citation>
    <scope>NUCLEOTIDE SEQUENCE</scope>
    <source>
        <strain evidence="2">CP</strain>
        <tissue evidence="2">Leaves</tissue>
    </source>
</reference>
<organism evidence="2 3">
    <name type="scientific">Acorus calamus</name>
    <name type="common">Sweet flag</name>
    <dbReference type="NCBI Taxonomy" id="4465"/>
    <lineage>
        <taxon>Eukaryota</taxon>
        <taxon>Viridiplantae</taxon>
        <taxon>Streptophyta</taxon>
        <taxon>Embryophyta</taxon>
        <taxon>Tracheophyta</taxon>
        <taxon>Spermatophyta</taxon>
        <taxon>Magnoliopsida</taxon>
        <taxon>Liliopsida</taxon>
        <taxon>Acoraceae</taxon>
        <taxon>Acorus</taxon>
    </lineage>
</organism>
<proteinExistence type="predicted"/>
<name>A0AAV9DTD5_ACOCL</name>
<dbReference type="EMBL" id="JAUJYO010000011">
    <property type="protein sequence ID" value="KAK1303930.1"/>
    <property type="molecule type" value="Genomic_DNA"/>
</dbReference>
<evidence type="ECO:0000256" key="1">
    <source>
        <dbReference type="SAM" id="Phobius"/>
    </source>
</evidence>
<accession>A0AAV9DTD5</accession>
<keyword evidence="1" id="KW-0812">Transmembrane</keyword>
<feature type="transmembrane region" description="Helical" evidence="1">
    <location>
        <begin position="20"/>
        <end position="49"/>
    </location>
</feature>
<reference evidence="2" key="1">
    <citation type="journal article" date="2023" name="Nat. Commun.">
        <title>Diploid and tetraploid genomes of Acorus and the evolution of monocots.</title>
        <authorList>
            <person name="Ma L."/>
            <person name="Liu K.W."/>
            <person name="Li Z."/>
            <person name="Hsiao Y.Y."/>
            <person name="Qi Y."/>
            <person name="Fu T."/>
            <person name="Tang G.D."/>
            <person name="Zhang D."/>
            <person name="Sun W.H."/>
            <person name="Liu D.K."/>
            <person name="Li Y."/>
            <person name="Chen G.Z."/>
            <person name="Liu X.D."/>
            <person name="Liao X.Y."/>
            <person name="Jiang Y.T."/>
            <person name="Yu X."/>
            <person name="Hao Y."/>
            <person name="Huang J."/>
            <person name="Zhao X.W."/>
            <person name="Ke S."/>
            <person name="Chen Y.Y."/>
            <person name="Wu W.L."/>
            <person name="Hsu J.L."/>
            <person name="Lin Y.F."/>
            <person name="Huang M.D."/>
            <person name="Li C.Y."/>
            <person name="Huang L."/>
            <person name="Wang Z.W."/>
            <person name="Zhao X."/>
            <person name="Zhong W.Y."/>
            <person name="Peng D.H."/>
            <person name="Ahmad S."/>
            <person name="Lan S."/>
            <person name="Zhang J.S."/>
            <person name="Tsai W.C."/>
            <person name="Van de Peer Y."/>
            <person name="Liu Z.J."/>
        </authorList>
    </citation>
    <scope>NUCLEOTIDE SEQUENCE</scope>
    <source>
        <strain evidence="2">CP</strain>
    </source>
</reference>
<sequence>MLSAVDERFTSSVGMYTLVAALIATATFATIFIMPGGSLVVVFCFIWAWKDPVMFKLSQLMWGHRPTVVACLGHARVTDDGGFRGGGGGAMPLVGGRGDPHVLGGACGGVRDT</sequence>
<protein>
    <submittedName>
        <fullName evidence="2">Uncharacterized protein</fullName>
    </submittedName>
</protein>
<evidence type="ECO:0000313" key="3">
    <source>
        <dbReference type="Proteomes" id="UP001180020"/>
    </source>
</evidence>
<evidence type="ECO:0000313" key="2">
    <source>
        <dbReference type="EMBL" id="KAK1303930.1"/>
    </source>
</evidence>
<dbReference type="Proteomes" id="UP001180020">
    <property type="component" value="Unassembled WGS sequence"/>
</dbReference>
<keyword evidence="3" id="KW-1185">Reference proteome</keyword>
<keyword evidence="1" id="KW-0472">Membrane</keyword>